<comment type="caution">
    <text evidence="2">The sequence shown here is derived from an EMBL/GenBank/DDBJ whole genome shotgun (WGS) entry which is preliminary data.</text>
</comment>
<evidence type="ECO:0000313" key="3">
    <source>
        <dbReference type="Proteomes" id="UP001303760"/>
    </source>
</evidence>
<dbReference type="Proteomes" id="UP001303760">
    <property type="component" value="Unassembled WGS sequence"/>
</dbReference>
<dbReference type="AlphaFoldDB" id="A0AAN7HEI1"/>
<protein>
    <submittedName>
        <fullName evidence="2">Uncharacterized protein</fullName>
    </submittedName>
</protein>
<dbReference type="EMBL" id="MU860011">
    <property type="protein sequence ID" value="KAK4242162.1"/>
    <property type="molecule type" value="Genomic_DNA"/>
</dbReference>
<gene>
    <name evidence="2" type="ORF">C8A03DRAFT_29586</name>
</gene>
<name>A0AAN7HEI1_9PEZI</name>
<evidence type="ECO:0000256" key="1">
    <source>
        <dbReference type="SAM" id="MobiDB-lite"/>
    </source>
</evidence>
<proteinExistence type="predicted"/>
<sequence>MSLRVILHEGPDAVELVDSQLKTVRAELSLDPLLDRREIQQLEQKKLRARAHLALATDATRYEAMDHLFSEDSVRVVEPAESRKDQNGRYVVTFKFTQLEVTSTGHFKLNIGAYYVHAKSGLLLGIAYDDSRAFRVHRNDGLCDCGQAQCQPSSLDKTPSLVSLPPSPCLDPDPDNGATPQNTGYRVDREPQARRRHATSLIQSGWQRLRRGRDA</sequence>
<accession>A0AAN7HEI1</accession>
<reference evidence="2" key="1">
    <citation type="journal article" date="2023" name="Mol. Phylogenet. Evol.">
        <title>Genome-scale phylogeny and comparative genomics of the fungal order Sordariales.</title>
        <authorList>
            <person name="Hensen N."/>
            <person name="Bonometti L."/>
            <person name="Westerberg I."/>
            <person name="Brannstrom I.O."/>
            <person name="Guillou S."/>
            <person name="Cros-Aarteil S."/>
            <person name="Calhoun S."/>
            <person name="Haridas S."/>
            <person name="Kuo A."/>
            <person name="Mondo S."/>
            <person name="Pangilinan J."/>
            <person name="Riley R."/>
            <person name="LaButti K."/>
            <person name="Andreopoulos B."/>
            <person name="Lipzen A."/>
            <person name="Chen C."/>
            <person name="Yan M."/>
            <person name="Daum C."/>
            <person name="Ng V."/>
            <person name="Clum A."/>
            <person name="Steindorff A."/>
            <person name="Ohm R.A."/>
            <person name="Martin F."/>
            <person name="Silar P."/>
            <person name="Natvig D.O."/>
            <person name="Lalanne C."/>
            <person name="Gautier V."/>
            <person name="Ament-Velasquez S.L."/>
            <person name="Kruys A."/>
            <person name="Hutchinson M.I."/>
            <person name="Powell A.J."/>
            <person name="Barry K."/>
            <person name="Miller A.N."/>
            <person name="Grigoriev I.V."/>
            <person name="Debuchy R."/>
            <person name="Gladieux P."/>
            <person name="Hiltunen Thoren M."/>
            <person name="Johannesson H."/>
        </authorList>
    </citation>
    <scope>NUCLEOTIDE SEQUENCE</scope>
    <source>
        <strain evidence="2">CBS 532.94</strain>
    </source>
</reference>
<feature type="region of interest" description="Disordered" evidence="1">
    <location>
        <begin position="153"/>
        <end position="215"/>
    </location>
</feature>
<organism evidence="2 3">
    <name type="scientific">Achaetomium macrosporum</name>
    <dbReference type="NCBI Taxonomy" id="79813"/>
    <lineage>
        <taxon>Eukaryota</taxon>
        <taxon>Fungi</taxon>
        <taxon>Dikarya</taxon>
        <taxon>Ascomycota</taxon>
        <taxon>Pezizomycotina</taxon>
        <taxon>Sordariomycetes</taxon>
        <taxon>Sordariomycetidae</taxon>
        <taxon>Sordariales</taxon>
        <taxon>Chaetomiaceae</taxon>
        <taxon>Achaetomium</taxon>
    </lineage>
</organism>
<reference evidence="2" key="2">
    <citation type="submission" date="2023-05" db="EMBL/GenBank/DDBJ databases">
        <authorList>
            <consortium name="Lawrence Berkeley National Laboratory"/>
            <person name="Steindorff A."/>
            <person name="Hensen N."/>
            <person name="Bonometti L."/>
            <person name="Westerberg I."/>
            <person name="Brannstrom I.O."/>
            <person name="Guillou S."/>
            <person name="Cros-Aarteil S."/>
            <person name="Calhoun S."/>
            <person name="Haridas S."/>
            <person name="Kuo A."/>
            <person name="Mondo S."/>
            <person name="Pangilinan J."/>
            <person name="Riley R."/>
            <person name="Labutti K."/>
            <person name="Andreopoulos B."/>
            <person name="Lipzen A."/>
            <person name="Chen C."/>
            <person name="Yanf M."/>
            <person name="Daum C."/>
            <person name="Ng V."/>
            <person name="Clum A."/>
            <person name="Ohm R."/>
            <person name="Martin F."/>
            <person name="Silar P."/>
            <person name="Natvig D."/>
            <person name="Lalanne C."/>
            <person name="Gautier V."/>
            <person name="Ament-Velasquez S.L."/>
            <person name="Kruys A."/>
            <person name="Hutchinson M.I."/>
            <person name="Powell A.J."/>
            <person name="Barry K."/>
            <person name="Miller A.N."/>
            <person name="Grigoriev I.V."/>
            <person name="Debuchy R."/>
            <person name="Gladieux P."/>
            <person name="Thoren M.H."/>
            <person name="Johannesson H."/>
        </authorList>
    </citation>
    <scope>NUCLEOTIDE SEQUENCE</scope>
    <source>
        <strain evidence="2">CBS 532.94</strain>
    </source>
</reference>
<keyword evidence="3" id="KW-1185">Reference proteome</keyword>
<evidence type="ECO:0000313" key="2">
    <source>
        <dbReference type="EMBL" id="KAK4242162.1"/>
    </source>
</evidence>